<comment type="subcellular location">
    <subcellularLocation>
        <location evidence="1 8">Cell outer membrane</location>
        <topology evidence="1 8">Multi-pass membrane protein</topology>
    </subcellularLocation>
</comment>
<evidence type="ECO:0000256" key="4">
    <source>
        <dbReference type="ARBA" id="ARBA00022692"/>
    </source>
</evidence>
<evidence type="ECO:0000313" key="13">
    <source>
        <dbReference type="EMBL" id="GEN99536.1"/>
    </source>
</evidence>
<evidence type="ECO:0000256" key="3">
    <source>
        <dbReference type="ARBA" id="ARBA00022452"/>
    </source>
</evidence>
<evidence type="ECO:0000256" key="1">
    <source>
        <dbReference type="ARBA" id="ARBA00004571"/>
    </source>
</evidence>
<sequence length="890" mass="94991">MRKFSNLALRGALLASAAAFGSVAAPQAAFAQETAAPADDAAAAQSIVVIGTRRTDRTVADSASPIDVISAADLTTQPTANLLDSVRNLVPSFFVGQNSISDASTFVRAPSLRGLPGDQLLVMLNGKRYNRSALVQVYNGGDTGLSFGSQGPDISAIPAIAIKGLEVLRDGATAQYGSDAIAGVLNYGLRDNGGFELVGRYGQFYAGDGRSYQIAGNAGLKSDRGFINVSAEYNNDGRTSRGVTRPIAARFAAENPNLADKLPFYPLPAQIWGNSPSEGWKAVVNAAYDVTDNSKVYGFGNFAHSKAEQSFNFRSSYQGSSSFEYDDGTGQLKTGTIGGRNFFQVPYYNTPCPAGNPTCPAGGYVKDGNVFNLTSIYPGGFTPIFVGRTDEAYGTVGWKGKTDSSFTWDISASLSRNSLDLSMYNSISPSFGKDSQTSFEFGKLIQKEFDANLDLTYAVDAGLASPITFSGGAEYRRETYTSTEGDFQSYGAGPYAIAHNLYVQTAPGVYAPSIVGEGEIEQTASYDPAASGYGGTSPKYAGTSRQKSYGFYVGAEADITKQLTLGAAGRYEHYDSFGGRFVYKFNGIYHVTDEFALRATVGSGFHAPTPGQNNTAVLTTNFLAGNSVQVGTFPVTSDVAKYFGSKALKPEKSNNFGFGFVFQPTSALTLTVDAYQIKVTDRIFISKSFVVGASDIAALPELASVGVGGNVQYFTNSLDIRTRGVDVVGSYRTDLAGGKLNLTLAYNYNKNKVTKFDPAAIGPSQIIDAENLAPKHRLNLQGNWTLGNFSIGAAGRYFGKWRADTDYPGQEFGAKVTADMDVSYTFMDNFTLTVGGNNIFNTKPDRIKASTSNPIYTLTNSTGDGQIYPRNGGPFGFNGGFWYVRARVKY</sequence>
<evidence type="ECO:0000256" key="7">
    <source>
        <dbReference type="ARBA" id="ARBA00023237"/>
    </source>
</evidence>
<evidence type="ECO:0000256" key="9">
    <source>
        <dbReference type="RuleBase" id="RU003357"/>
    </source>
</evidence>
<reference evidence="13 14" key="1">
    <citation type="submission" date="2019-07" db="EMBL/GenBank/DDBJ databases">
        <title>Whole genome shotgun sequence of Novosphingobium sediminis NBRC 106119.</title>
        <authorList>
            <person name="Hosoyama A."/>
            <person name="Uohara A."/>
            <person name="Ohji S."/>
            <person name="Ichikawa N."/>
        </authorList>
    </citation>
    <scope>NUCLEOTIDE SEQUENCE [LARGE SCALE GENOMIC DNA]</scope>
    <source>
        <strain evidence="13 14">NBRC 106119</strain>
    </source>
</reference>
<dbReference type="GO" id="GO:0009279">
    <property type="term" value="C:cell outer membrane"/>
    <property type="evidence" value="ECO:0007669"/>
    <property type="project" value="UniProtKB-SubCell"/>
</dbReference>
<keyword evidence="10" id="KW-0732">Signal</keyword>
<comment type="caution">
    <text evidence="13">The sequence shown here is derived from an EMBL/GenBank/DDBJ whole genome shotgun (WGS) entry which is preliminary data.</text>
</comment>
<evidence type="ECO:0000256" key="5">
    <source>
        <dbReference type="ARBA" id="ARBA00023077"/>
    </source>
</evidence>
<keyword evidence="2 8" id="KW-0813">Transport</keyword>
<dbReference type="SUPFAM" id="SSF56935">
    <property type="entry name" value="Porins"/>
    <property type="match status" value="1"/>
</dbReference>
<dbReference type="Gene3D" id="2.170.130.10">
    <property type="entry name" value="TonB-dependent receptor, plug domain"/>
    <property type="match status" value="1"/>
</dbReference>
<feature type="chain" id="PRO_5021861645" evidence="10">
    <location>
        <begin position="32"/>
        <end position="890"/>
    </location>
</feature>
<dbReference type="Pfam" id="PF07715">
    <property type="entry name" value="Plug"/>
    <property type="match status" value="1"/>
</dbReference>
<dbReference type="PANTHER" id="PTHR47234">
    <property type="match status" value="1"/>
</dbReference>
<evidence type="ECO:0000256" key="6">
    <source>
        <dbReference type="ARBA" id="ARBA00023136"/>
    </source>
</evidence>
<feature type="domain" description="TonB-dependent receptor-like beta-barrel" evidence="11">
    <location>
        <begin position="387"/>
        <end position="839"/>
    </location>
</feature>
<feature type="domain" description="TonB-dependent receptor plug" evidence="12">
    <location>
        <begin position="59"/>
        <end position="184"/>
    </location>
</feature>
<organism evidence="13 14">
    <name type="scientific">Novosphingobium sediminis</name>
    <dbReference type="NCBI Taxonomy" id="707214"/>
    <lineage>
        <taxon>Bacteria</taxon>
        <taxon>Pseudomonadati</taxon>
        <taxon>Pseudomonadota</taxon>
        <taxon>Alphaproteobacteria</taxon>
        <taxon>Sphingomonadales</taxon>
        <taxon>Sphingomonadaceae</taxon>
        <taxon>Novosphingobium</taxon>
    </lineage>
</organism>
<evidence type="ECO:0000256" key="10">
    <source>
        <dbReference type="SAM" id="SignalP"/>
    </source>
</evidence>
<dbReference type="Gene3D" id="2.40.170.20">
    <property type="entry name" value="TonB-dependent receptor, beta-barrel domain"/>
    <property type="match status" value="1"/>
</dbReference>
<dbReference type="InterPro" id="IPR000531">
    <property type="entry name" value="Beta-barrel_TonB"/>
</dbReference>
<proteinExistence type="inferred from homology"/>
<name>A0A512AIL7_9SPHN</name>
<evidence type="ECO:0000313" key="14">
    <source>
        <dbReference type="Proteomes" id="UP000321464"/>
    </source>
</evidence>
<dbReference type="Pfam" id="PF00593">
    <property type="entry name" value="TonB_dep_Rec_b-barrel"/>
    <property type="match status" value="1"/>
</dbReference>
<dbReference type="InterPro" id="IPR012910">
    <property type="entry name" value="Plug_dom"/>
</dbReference>
<comment type="similarity">
    <text evidence="8 9">Belongs to the TonB-dependent receptor family.</text>
</comment>
<feature type="signal peptide" evidence="10">
    <location>
        <begin position="1"/>
        <end position="31"/>
    </location>
</feature>
<keyword evidence="6 8" id="KW-0472">Membrane</keyword>
<evidence type="ECO:0000256" key="2">
    <source>
        <dbReference type="ARBA" id="ARBA00022448"/>
    </source>
</evidence>
<dbReference type="RefSeq" id="WP_246135069.1">
    <property type="nucleotide sequence ID" value="NZ_BJYR01000009.1"/>
</dbReference>
<keyword evidence="4 8" id="KW-0812">Transmembrane</keyword>
<evidence type="ECO:0000259" key="11">
    <source>
        <dbReference type="Pfam" id="PF00593"/>
    </source>
</evidence>
<keyword evidence="7 8" id="KW-0998">Cell outer membrane</keyword>
<keyword evidence="5 9" id="KW-0798">TonB box</keyword>
<dbReference type="Proteomes" id="UP000321464">
    <property type="component" value="Unassembled WGS sequence"/>
</dbReference>
<evidence type="ECO:0000256" key="8">
    <source>
        <dbReference type="PROSITE-ProRule" id="PRU01360"/>
    </source>
</evidence>
<keyword evidence="3 8" id="KW-1134">Transmembrane beta strand</keyword>
<keyword evidence="14" id="KW-1185">Reference proteome</keyword>
<dbReference type="InterPro" id="IPR036942">
    <property type="entry name" value="Beta-barrel_TonB_sf"/>
</dbReference>
<dbReference type="EMBL" id="BJYR01000009">
    <property type="protein sequence ID" value="GEN99536.1"/>
    <property type="molecule type" value="Genomic_DNA"/>
</dbReference>
<dbReference type="AlphaFoldDB" id="A0A512AIL7"/>
<gene>
    <name evidence="13" type="primary">bfeA</name>
    <name evidence="13" type="ORF">NSE01_13690</name>
</gene>
<dbReference type="PANTHER" id="PTHR47234:SF3">
    <property type="entry name" value="SECRETIN_TONB SHORT N-TERMINAL DOMAIN-CONTAINING PROTEIN"/>
    <property type="match status" value="1"/>
</dbReference>
<dbReference type="PROSITE" id="PS52016">
    <property type="entry name" value="TONB_DEPENDENT_REC_3"/>
    <property type="match status" value="1"/>
</dbReference>
<accession>A0A512AIL7</accession>
<dbReference type="InterPro" id="IPR039426">
    <property type="entry name" value="TonB-dep_rcpt-like"/>
</dbReference>
<protein>
    <submittedName>
        <fullName evidence="13">Ligand-gated channel</fullName>
    </submittedName>
</protein>
<dbReference type="InterPro" id="IPR037066">
    <property type="entry name" value="Plug_dom_sf"/>
</dbReference>
<evidence type="ECO:0000259" key="12">
    <source>
        <dbReference type="Pfam" id="PF07715"/>
    </source>
</evidence>